<organism evidence="1 2">
    <name type="scientific">Pyronema omphalodes (strain CBS 100304)</name>
    <name type="common">Pyronema confluens</name>
    <dbReference type="NCBI Taxonomy" id="1076935"/>
    <lineage>
        <taxon>Eukaryota</taxon>
        <taxon>Fungi</taxon>
        <taxon>Dikarya</taxon>
        <taxon>Ascomycota</taxon>
        <taxon>Pezizomycotina</taxon>
        <taxon>Pezizomycetes</taxon>
        <taxon>Pezizales</taxon>
        <taxon>Pyronemataceae</taxon>
        <taxon>Pyronema</taxon>
    </lineage>
</organism>
<sequence length="89" mass="10423">MTQKWSRVSTRPNYIRISVYEDKNARDSKPVTYIHTEETRQRNGISTFLDERLMGRVKLFISYQETEHSHNHLAALVQSISIEKAVLSD</sequence>
<evidence type="ECO:0000313" key="2">
    <source>
        <dbReference type="Proteomes" id="UP000018144"/>
    </source>
</evidence>
<dbReference type="Proteomes" id="UP000018144">
    <property type="component" value="Unassembled WGS sequence"/>
</dbReference>
<evidence type="ECO:0000313" key="1">
    <source>
        <dbReference type="EMBL" id="CCX05519.1"/>
    </source>
</evidence>
<proteinExistence type="predicted"/>
<keyword evidence="2" id="KW-1185">Reference proteome</keyword>
<reference evidence="1 2" key="1">
    <citation type="journal article" date="2013" name="PLoS Genet.">
        <title>The genome and development-dependent transcriptomes of Pyronema confluens: a window into fungal evolution.</title>
        <authorList>
            <person name="Traeger S."/>
            <person name="Altegoer F."/>
            <person name="Freitag M."/>
            <person name="Gabaldon T."/>
            <person name="Kempken F."/>
            <person name="Kumar A."/>
            <person name="Marcet-Houben M."/>
            <person name="Poggeler S."/>
            <person name="Stajich J.E."/>
            <person name="Nowrousian M."/>
        </authorList>
    </citation>
    <scope>NUCLEOTIDE SEQUENCE [LARGE SCALE GENOMIC DNA]</scope>
    <source>
        <strain evidence="2">CBS 100304</strain>
        <tissue evidence="1">Vegetative mycelium</tissue>
    </source>
</reference>
<accession>U4L0H3</accession>
<dbReference type="EMBL" id="HF935256">
    <property type="protein sequence ID" value="CCX05519.1"/>
    <property type="molecule type" value="Genomic_DNA"/>
</dbReference>
<dbReference type="AlphaFoldDB" id="U4L0H3"/>
<name>U4L0H3_PYROM</name>
<protein>
    <submittedName>
        <fullName evidence="1">Uncharacterized protein</fullName>
    </submittedName>
</protein>
<gene>
    <name evidence="1" type="ORF">PCON_05106</name>
</gene>